<dbReference type="InterPro" id="IPR036465">
    <property type="entry name" value="vWFA_dom_sf"/>
</dbReference>
<dbReference type="SMART" id="SM00327">
    <property type="entry name" value="VWA"/>
    <property type="match status" value="2"/>
</dbReference>
<feature type="domain" description="VWFA" evidence="2">
    <location>
        <begin position="257"/>
        <end position="431"/>
    </location>
</feature>
<feature type="region of interest" description="Disordered" evidence="1">
    <location>
        <begin position="200"/>
        <end position="225"/>
    </location>
</feature>
<dbReference type="EMBL" id="MU825879">
    <property type="protein sequence ID" value="KAJ7385832.1"/>
    <property type="molecule type" value="Genomic_DNA"/>
</dbReference>
<name>A0A9W9ZQA3_9CNID</name>
<evidence type="ECO:0000256" key="1">
    <source>
        <dbReference type="SAM" id="MobiDB-lite"/>
    </source>
</evidence>
<organism evidence="3 4">
    <name type="scientific">Desmophyllum pertusum</name>
    <dbReference type="NCBI Taxonomy" id="174260"/>
    <lineage>
        <taxon>Eukaryota</taxon>
        <taxon>Metazoa</taxon>
        <taxon>Cnidaria</taxon>
        <taxon>Anthozoa</taxon>
        <taxon>Hexacorallia</taxon>
        <taxon>Scleractinia</taxon>
        <taxon>Caryophylliina</taxon>
        <taxon>Caryophylliidae</taxon>
        <taxon>Desmophyllum</taxon>
    </lineage>
</organism>
<dbReference type="SUPFAM" id="SSF53300">
    <property type="entry name" value="vWA-like"/>
    <property type="match status" value="2"/>
</dbReference>
<feature type="domain" description="VWFA" evidence="2">
    <location>
        <begin position="17"/>
        <end position="189"/>
    </location>
</feature>
<protein>
    <recommendedName>
        <fullName evidence="2">VWFA domain-containing protein</fullName>
    </recommendedName>
</protein>
<evidence type="ECO:0000313" key="4">
    <source>
        <dbReference type="Proteomes" id="UP001163046"/>
    </source>
</evidence>
<dbReference type="PANTHER" id="PTHR24020:SF20">
    <property type="entry name" value="PH DOMAIN-CONTAINING PROTEIN"/>
    <property type="match status" value="1"/>
</dbReference>
<evidence type="ECO:0000313" key="3">
    <source>
        <dbReference type="EMBL" id="KAJ7385832.1"/>
    </source>
</evidence>
<dbReference type="AlphaFoldDB" id="A0A9W9ZQA3"/>
<sequence length="460" mass="50157">MDKLFDDSDACSTPAMELGFLVSGSYNTPPEESEITFRKALQFVKKMAQQTKFSDSGTHIGLVVYGKKPYMVFDFNEYFDMPSLSEAIEEVKTPVTGSKIGEALSFTKDQLYDKSARPEIPKALIVVMSKKSEDTIDHAVQALKNDGVKMYTVGIGGASDPLEMSDMASDVQSTFVSDDSHLESLARKLVPKLCEDLKGTSSAEAPAESMTADDPEAPMNPHEEPGPGVIAVSPNAAQFPTKPSSMIKEGPRANKVDLVFLVESTGKMGVANWRRTVLFMKYVADAFDISRTGTRLGFVMEGRTFQIVVNLNRIVKKPLLLAVMGLIPLPFGNGKIGKGLSDVKDLVLNPSARRNIPQVLIVLTDGKSIDDITQPVKSLADSGVEIFTVGLGKRVSLGQLAKIASFPSTTHMYHGKFKEVVKIASKLVAEIYKRHFCGGLQTLLKNLLLRKTTRKKKISG</sequence>
<accession>A0A9W9ZQA3</accession>
<reference evidence="3" key="1">
    <citation type="submission" date="2023-01" db="EMBL/GenBank/DDBJ databases">
        <title>Genome assembly of the deep-sea coral Lophelia pertusa.</title>
        <authorList>
            <person name="Herrera S."/>
            <person name="Cordes E."/>
        </authorList>
    </citation>
    <scope>NUCLEOTIDE SEQUENCE</scope>
    <source>
        <strain evidence="3">USNM1676648</strain>
        <tissue evidence="3">Polyp</tissue>
    </source>
</reference>
<evidence type="ECO:0000259" key="2">
    <source>
        <dbReference type="PROSITE" id="PS50234"/>
    </source>
</evidence>
<keyword evidence="4" id="KW-1185">Reference proteome</keyword>
<dbReference type="OrthoDB" id="6132182at2759"/>
<dbReference type="Gene3D" id="3.40.50.410">
    <property type="entry name" value="von Willebrand factor, type A domain"/>
    <property type="match status" value="2"/>
</dbReference>
<dbReference type="PANTHER" id="PTHR24020">
    <property type="entry name" value="COLLAGEN ALPHA"/>
    <property type="match status" value="1"/>
</dbReference>
<dbReference type="InterPro" id="IPR050525">
    <property type="entry name" value="ECM_Assembly_Org"/>
</dbReference>
<dbReference type="Proteomes" id="UP001163046">
    <property type="component" value="Unassembled WGS sequence"/>
</dbReference>
<comment type="caution">
    <text evidence="3">The sequence shown here is derived from an EMBL/GenBank/DDBJ whole genome shotgun (WGS) entry which is preliminary data.</text>
</comment>
<dbReference type="Pfam" id="PF00092">
    <property type="entry name" value="VWA"/>
    <property type="match status" value="2"/>
</dbReference>
<dbReference type="InterPro" id="IPR002035">
    <property type="entry name" value="VWF_A"/>
</dbReference>
<dbReference type="PROSITE" id="PS50234">
    <property type="entry name" value="VWFA"/>
    <property type="match status" value="2"/>
</dbReference>
<gene>
    <name evidence="3" type="ORF">OS493_013867</name>
</gene>
<proteinExistence type="predicted"/>